<gene>
    <name evidence="2" type="ORF">VP01_191g7</name>
</gene>
<keyword evidence="1" id="KW-0812">Transmembrane</keyword>
<sequence>MGGWLTGGCSWVYKMVTEEEAKESKQNVINLENSPKRWLVIQTVMISIGKKKEEKETFKDNYSPPQTITRGIRRKMIRYVCISNQIGVREVSVEVLILLIDMLSLKRIIRRANIENSKKGLALYLLFSSFLIFFFLSGEPTPSRFVLQQPIQDDLIRNHQPLRHHAGPKGYKFQQNLFIFNLRISQCVVAQTILIRDFNKKCVSLVEWILILSLEWRWSCSILSFKFSFSLESHLANSILHFTSMFFNFFYPCILHELHRFSNLINKLNHFQIEIHPSLKAKISEISLSFNSNPPLLPISCTSLSCWYYDLETQMRGGEKVAKKDLGSVFWKGSMEHKVNIMDKITKKQSIKFKELMERTPVDSSGHKNILLLILRGASVKFLTDDQSRVK</sequence>
<proteinExistence type="predicted"/>
<evidence type="ECO:0000313" key="2">
    <source>
        <dbReference type="EMBL" id="KNZ58493.1"/>
    </source>
</evidence>
<protein>
    <submittedName>
        <fullName evidence="2">Uncharacterized protein</fullName>
    </submittedName>
</protein>
<dbReference type="EMBL" id="LAVV01006748">
    <property type="protein sequence ID" value="KNZ58493.1"/>
    <property type="molecule type" value="Genomic_DNA"/>
</dbReference>
<keyword evidence="1" id="KW-1133">Transmembrane helix</keyword>
<comment type="caution">
    <text evidence="2">The sequence shown here is derived from an EMBL/GenBank/DDBJ whole genome shotgun (WGS) entry which is preliminary data.</text>
</comment>
<organism evidence="2 3">
    <name type="scientific">Puccinia sorghi</name>
    <dbReference type="NCBI Taxonomy" id="27349"/>
    <lineage>
        <taxon>Eukaryota</taxon>
        <taxon>Fungi</taxon>
        <taxon>Dikarya</taxon>
        <taxon>Basidiomycota</taxon>
        <taxon>Pucciniomycotina</taxon>
        <taxon>Pucciniomycetes</taxon>
        <taxon>Pucciniales</taxon>
        <taxon>Pucciniaceae</taxon>
        <taxon>Puccinia</taxon>
    </lineage>
</organism>
<reference evidence="2 3" key="1">
    <citation type="submission" date="2015-08" db="EMBL/GenBank/DDBJ databases">
        <title>Next Generation Sequencing and Analysis of the Genome of Puccinia sorghi L Schw, the Causal Agent of Maize Common Rust.</title>
        <authorList>
            <person name="Rochi L."/>
            <person name="Burguener G."/>
            <person name="Darino M."/>
            <person name="Turjanski A."/>
            <person name="Kreff E."/>
            <person name="Dieguez M.J."/>
            <person name="Sacco F."/>
        </authorList>
    </citation>
    <scope>NUCLEOTIDE SEQUENCE [LARGE SCALE GENOMIC DNA]</scope>
    <source>
        <strain evidence="2 3">RO10H11247</strain>
    </source>
</reference>
<dbReference type="VEuPathDB" id="FungiDB:VP01_191g7"/>
<name>A0A0L6VCM1_9BASI</name>
<keyword evidence="1" id="KW-0472">Membrane</keyword>
<dbReference type="AlphaFoldDB" id="A0A0L6VCM1"/>
<evidence type="ECO:0000313" key="3">
    <source>
        <dbReference type="Proteomes" id="UP000037035"/>
    </source>
</evidence>
<accession>A0A0L6VCM1</accession>
<keyword evidence="3" id="KW-1185">Reference proteome</keyword>
<dbReference type="Proteomes" id="UP000037035">
    <property type="component" value="Unassembled WGS sequence"/>
</dbReference>
<feature type="transmembrane region" description="Helical" evidence="1">
    <location>
        <begin position="121"/>
        <end position="138"/>
    </location>
</feature>
<evidence type="ECO:0000256" key="1">
    <source>
        <dbReference type="SAM" id="Phobius"/>
    </source>
</evidence>